<name>A0A4Y7I9S0_PAPSO</name>
<accession>A0A4Y7I9S0</accession>
<dbReference type="OMA" id="KCSIRIM"/>
<evidence type="ECO:0000256" key="3">
    <source>
        <dbReference type="ARBA" id="ARBA00022833"/>
    </source>
</evidence>
<proteinExistence type="predicted"/>
<dbReference type="PROSITE" id="PS50103">
    <property type="entry name" value="ZF_C3H1"/>
    <property type="match status" value="1"/>
</dbReference>
<evidence type="ECO:0000256" key="5">
    <source>
        <dbReference type="PROSITE-ProRule" id="PRU00723"/>
    </source>
</evidence>
<feature type="region of interest" description="Disordered" evidence="6">
    <location>
        <begin position="407"/>
        <end position="429"/>
    </location>
</feature>
<dbReference type="Gramene" id="RZC44786">
    <property type="protein sequence ID" value="RZC44786"/>
    <property type="gene ID" value="C5167_037723"/>
</dbReference>
<feature type="region of interest" description="Disordered" evidence="6">
    <location>
        <begin position="453"/>
        <end position="480"/>
    </location>
</feature>
<dbReference type="SUPFAM" id="SSF90229">
    <property type="entry name" value="CCCH zinc finger"/>
    <property type="match status" value="1"/>
</dbReference>
<evidence type="ECO:0000256" key="2">
    <source>
        <dbReference type="ARBA" id="ARBA00022771"/>
    </source>
</evidence>
<feature type="compositionally biased region" description="Polar residues" evidence="6">
    <location>
        <begin position="268"/>
        <end position="280"/>
    </location>
</feature>
<keyword evidence="2 5" id="KW-0863">Zinc-finger</keyword>
<dbReference type="PANTHER" id="PTHR33400">
    <property type="entry name" value="ZINC FINGER CCCH DOMAIN-CONTAINING PROTEIN 6-RELATED"/>
    <property type="match status" value="1"/>
</dbReference>
<sequence>MRGSHKSKRVSWATDENLRQVRLFLSEDSPSQVGLGVQDHLQAKKSWLLHSAGGGTDDQLPPGFEDSAHSENQLKKELSQISLVKWQCPPRFFLDPHWQVVAGQESKEGGIQNQRCSRELEAYYPRRDDIPDSPSVPLECDNIPYDDRQTPLIPVTPIEDEDTSDPSFSSTAVTANNPQMLQLPVLSQTPPQHMSSSVNTATIGKPHGVGFAPGVQPDAVGAAASAAFSAIMKTNEQASMIDPELLIQILNNPQLIEKLVSDYGPSPANGNLQNNTTTRPRSPPLNLSAPQSSSLPVHISRLAPEASSMSTMHTSGHYYPVNNVMSSMLHARPLPPPHGSGNVQFSTTPPIVNVPPPPPPVRDMYYYKSLIQQHGGERSESENHSPPQAHQFIGNNQQQQHFGAAVANQEHHLSSLHNSKQRETGKPKINKPCMYFNSSRGCKNGANCGFQHDPSFKPRMPESQHGAKRMKLDREITGRT</sequence>
<keyword evidence="3 5" id="KW-0862">Zinc</keyword>
<dbReference type="OrthoDB" id="1928519at2759"/>
<keyword evidence="4" id="KW-0238">DNA-binding</keyword>
<keyword evidence="1 5" id="KW-0479">Metal-binding</keyword>
<dbReference type="GO" id="GO:0003677">
    <property type="term" value="F:DNA binding"/>
    <property type="evidence" value="ECO:0007669"/>
    <property type="project" value="UniProtKB-KW"/>
</dbReference>
<feature type="region of interest" description="Disordered" evidence="6">
    <location>
        <begin position="50"/>
        <end position="72"/>
    </location>
</feature>
<evidence type="ECO:0000259" key="7">
    <source>
        <dbReference type="PROSITE" id="PS50103"/>
    </source>
</evidence>
<dbReference type="AlphaFoldDB" id="A0A4Y7I9S0"/>
<dbReference type="InterPro" id="IPR036855">
    <property type="entry name" value="Znf_CCCH_sf"/>
</dbReference>
<feature type="compositionally biased region" description="Basic and acidic residues" evidence="6">
    <location>
        <begin position="470"/>
        <end position="480"/>
    </location>
</feature>
<evidence type="ECO:0000313" key="8">
    <source>
        <dbReference type="EMBL" id="RZC44786.1"/>
    </source>
</evidence>
<dbReference type="Proteomes" id="UP000316621">
    <property type="component" value="Chromosome 1"/>
</dbReference>
<evidence type="ECO:0000256" key="1">
    <source>
        <dbReference type="ARBA" id="ARBA00022723"/>
    </source>
</evidence>
<organism evidence="8 9">
    <name type="scientific">Papaver somniferum</name>
    <name type="common">Opium poppy</name>
    <dbReference type="NCBI Taxonomy" id="3469"/>
    <lineage>
        <taxon>Eukaryota</taxon>
        <taxon>Viridiplantae</taxon>
        <taxon>Streptophyta</taxon>
        <taxon>Embryophyta</taxon>
        <taxon>Tracheophyta</taxon>
        <taxon>Spermatophyta</taxon>
        <taxon>Magnoliopsida</taxon>
        <taxon>Ranunculales</taxon>
        <taxon>Papaveraceae</taxon>
        <taxon>Papaveroideae</taxon>
        <taxon>Papaver</taxon>
    </lineage>
</organism>
<feature type="region of interest" description="Disordered" evidence="6">
    <location>
        <begin position="330"/>
        <end position="359"/>
    </location>
</feature>
<keyword evidence="9" id="KW-1185">Reference proteome</keyword>
<protein>
    <recommendedName>
        <fullName evidence="7">C3H1-type domain-containing protein</fullName>
    </recommendedName>
</protein>
<feature type="region of interest" description="Disordered" evidence="6">
    <location>
        <begin position="266"/>
        <end position="295"/>
    </location>
</feature>
<gene>
    <name evidence="8" type="ORF">C5167_037723</name>
</gene>
<evidence type="ECO:0000256" key="6">
    <source>
        <dbReference type="SAM" id="MobiDB-lite"/>
    </source>
</evidence>
<reference evidence="8 9" key="1">
    <citation type="journal article" date="2018" name="Science">
        <title>The opium poppy genome and morphinan production.</title>
        <authorList>
            <person name="Guo L."/>
            <person name="Winzer T."/>
            <person name="Yang X."/>
            <person name="Li Y."/>
            <person name="Ning Z."/>
            <person name="He Z."/>
            <person name="Teodor R."/>
            <person name="Lu Y."/>
            <person name="Bowser T.A."/>
            <person name="Graham I.A."/>
            <person name="Ye K."/>
        </authorList>
    </citation>
    <scope>NUCLEOTIDE SEQUENCE [LARGE SCALE GENOMIC DNA]</scope>
    <source>
        <strain evidence="9">cv. HN1</strain>
        <tissue evidence="8">Leaves</tissue>
    </source>
</reference>
<dbReference type="GO" id="GO:0008270">
    <property type="term" value="F:zinc ion binding"/>
    <property type="evidence" value="ECO:0007669"/>
    <property type="project" value="UniProtKB-KW"/>
</dbReference>
<evidence type="ECO:0000313" key="9">
    <source>
        <dbReference type="Proteomes" id="UP000316621"/>
    </source>
</evidence>
<dbReference type="EMBL" id="CM010715">
    <property type="protein sequence ID" value="RZC44786.1"/>
    <property type="molecule type" value="Genomic_DNA"/>
</dbReference>
<feature type="zinc finger region" description="C3H1-type" evidence="5">
    <location>
        <begin position="427"/>
        <end position="455"/>
    </location>
</feature>
<feature type="domain" description="C3H1-type" evidence="7">
    <location>
        <begin position="427"/>
        <end position="455"/>
    </location>
</feature>
<evidence type="ECO:0000256" key="4">
    <source>
        <dbReference type="ARBA" id="ARBA00023125"/>
    </source>
</evidence>
<dbReference type="STRING" id="3469.A0A4Y7I9S0"/>
<dbReference type="PANTHER" id="PTHR33400:SF2">
    <property type="entry name" value="ZINC FINGER CCCH DOMAIN-CONTAINING PROTEIN 6"/>
    <property type="match status" value="1"/>
</dbReference>
<dbReference type="InterPro" id="IPR000571">
    <property type="entry name" value="Znf_CCCH"/>
</dbReference>